<dbReference type="InterPro" id="IPR043502">
    <property type="entry name" value="DNA/RNA_pol_sf"/>
</dbReference>
<dbReference type="Proteomes" id="UP000035904">
    <property type="component" value="Unassembled WGS sequence"/>
</dbReference>
<dbReference type="PANTHER" id="PTHR34047:SF8">
    <property type="entry name" value="PROTEIN YKFC"/>
    <property type="match status" value="1"/>
</dbReference>
<organism evidence="2 3">
    <name type="scientific">Bacillus anthracis</name>
    <name type="common">anthrax bacterium</name>
    <dbReference type="NCBI Taxonomy" id="1392"/>
    <lineage>
        <taxon>Bacteria</taxon>
        <taxon>Bacillati</taxon>
        <taxon>Bacillota</taxon>
        <taxon>Bacilli</taxon>
        <taxon>Bacillales</taxon>
        <taxon>Bacillaceae</taxon>
        <taxon>Bacillus</taxon>
        <taxon>Bacillus cereus group</taxon>
    </lineage>
</organism>
<dbReference type="Pfam" id="PF00078">
    <property type="entry name" value="RVT_1"/>
    <property type="match status" value="1"/>
</dbReference>
<dbReference type="SUPFAM" id="SSF56672">
    <property type="entry name" value="DNA/RNA polymerases"/>
    <property type="match status" value="1"/>
</dbReference>
<feature type="domain" description="Reverse transcriptase" evidence="1">
    <location>
        <begin position="95"/>
        <end position="347"/>
    </location>
</feature>
<sequence>MTKKVKSPTGVISDLEKRKKLRHNEYYDIQEIFDELYSQSQQGKYFRNLISIMKSKKNIRLAYRNIKRNGGKDTAGVDGITIKDIAKLPPHVIVENIEKMFDFYVPKPVRRKMIPKENGKKRPLGIPCMWDRLFQQCILQVLEPICEARFHNHSYGFRPNRGTNHAIARMLFLINQCGLHHCVDVDIKGFFDNVNHGKLLKQMWTLGIKDKKLLSIISTLVKAEIEGEGIPSKGTPQGGILSPLLSNIVLNELDWWVSNQYETFETKHQYTQSNKFRALKSTKLKEIYIIRYADDFKILCRTRNQAIKTKIAVEKFLKERLQLDCSEDKSKVVNLKKNWSDFLGFQLKVKAKGYKETKQWAKTNVKDENTGKWRTKNYVKSVLKEPKYTCTSRMSPKALKKAKDKITKAIKTIQKSPTPDKAKLFNSTVMGIQNYYKIATNITLNLSEISFHCQRAIYNRLRLNTKQASYKDMTKMQQKRYKGYNPKLISLGPVVLAPIHAQKHEAPMNFNQNISNYTSNGRKLIHNKLMKIAETTIAAIMEQYLSDRSIEYHDNRISKFVGQQGKCYVTGKLLGIIGWHCHHIIPFHKNKDDSYKNLVIVENDIHRLIHMTDEVKIYNLLVMNEIKGAKLKRVNSLREKVGLEPIDLKSIKKNILIAS</sequence>
<dbReference type="RefSeq" id="WP_047957167.1">
    <property type="nucleotide sequence ID" value="NZ_LDPG01000035.1"/>
</dbReference>
<accession>A0A0J1HKH5</accession>
<dbReference type="InterPro" id="IPR051083">
    <property type="entry name" value="GrpII_Intron_Splice-Mob/Def"/>
</dbReference>
<dbReference type="InterPro" id="IPR000477">
    <property type="entry name" value="RT_dom"/>
</dbReference>
<protein>
    <submittedName>
        <fullName evidence="2">Reverse transcriptase</fullName>
    </submittedName>
</protein>
<dbReference type="NCBIfam" id="TIGR04416">
    <property type="entry name" value="group_II_RT_mat"/>
    <property type="match status" value="1"/>
</dbReference>
<gene>
    <name evidence="2" type="ORF">ABW01_28225</name>
</gene>
<dbReference type="PATRIC" id="fig|1392.242.peg.4476"/>
<evidence type="ECO:0000313" key="3">
    <source>
        <dbReference type="Proteomes" id="UP000035904"/>
    </source>
</evidence>
<proteinExistence type="predicted"/>
<dbReference type="CDD" id="cd01651">
    <property type="entry name" value="RT_G2_intron"/>
    <property type="match status" value="1"/>
</dbReference>
<dbReference type="PANTHER" id="PTHR34047">
    <property type="entry name" value="NUCLEAR INTRON MATURASE 1, MITOCHONDRIAL-RELATED"/>
    <property type="match status" value="1"/>
</dbReference>
<keyword evidence="2" id="KW-0548">Nucleotidyltransferase</keyword>
<reference evidence="2 3" key="1">
    <citation type="submission" date="2015-05" db="EMBL/GenBank/DDBJ databases">
        <title>Whole genome sequence and identification of bacterial endophytes from Costus igneus.</title>
        <authorList>
            <person name="Lee Y.P."/>
            <person name="Gan H.M."/>
            <person name="Eng W."/>
            <person name="Wheatley M.S."/>
            <person name="Caraballo A."/>
            <person name="Polter S."/>
            <person name="Savka M.A."/>
            <person name="Hudson A.O."/>
        </authorList>
    </citation>
    <scope>NUCLEOTIDE SEQUENCE [LARGE SCALE GENOMIC DNA]</scope>
    <source>
        <strain evidence="2 3">RIT375</strain>
    </source>
</reference>
<dbReference type="AlphaFoldDB" id="A0A0J1HKH5"/>
<dbReference type="InterPro" id="IPR003615">
    <property type="entry name" value="HNH_nuc"/>
</dbReference>
<dbReference type="Gene3D" id="1.10.30.50">
    <property type="match status" value="1"/>
</dbReference>
<dbReference type="CDD" id="cd00085">
    <property type="entry name" value="HNHc"/>
    <property type="match status" value="1"/>
</dbReference>
<dbReference type="GO" id="GO:0003964">
    <property type="term" value="F:RNA-directed DNA polymerase activity"/>
    <property type="evidence" value="ECO:0007669"/>
    <property type="project" value="UniProtKB-KW"/>
</dbReference>
<evidence type="ECO:0000313" key="2">
    <source>
        <dbReference type="EMBL" id="KLV14214.1"/>
    </source>
</evidence>
<dbReference type="PROSITE" id="PS50878">
    <property type="entry name" value="RT_POL"/>
    <property type="match status" value="1"/>
</dbReference>
<name>A0A0J1HKH5_BACAN</name>
<keyword evidence="2" id="KW-0808">Transferase</keyword>
<comment type="caution">
    <text evidence="2">The sequence shown here is derived from an EMBL/GenBank/DDBJ whole genome shotgun (WGS) entry which is preliminary data.</text>
</comment>
<dbReference type="InterPro" id="IPR030931">
    <property type="entry name" value="Group_II_RT_mat"/>
</dbReference>
<keyword evidence="2" id="KW-0695">RNA-directed DNA polymerase</keyword>
<dbReference type="EMBL" id="LDPG01000035">
    <property type="protein sequence ID" value="KLV14214.1"/>
    <property type="molecule type" value="Genomic_DNA"/>
</dbReference>
<evidence type="ECO:0000259" key="1">
    <source>
        <dbReference type="PROSITE" id="PS50878"/>
    </source>
</evidence>